<keyword evidence="13" id="KW-0963">Cytoplasm</keyword>
<dbReference type="HAMAP" id="MF_00384">
    <property type="entry name" value="Homoser_kinase"/>
    <property type="match status" value="1"/>
</dbReference>
<dbReference type="InterPro" id="IPR020568">
    <property type="entry name" value="Ribosomal_Su5_D2-typ_SF"/>
</dbReference>
<dbReference type="Pfam" id="PF08544">
    <property type="entry name" value="GHMP_kinases_C"/>
    <property type="match status" value="1"/>
</dbReference>
<evidence type="ECO:0000259" key="14">
    <source>
        <dbReference type="Pfam" id="PF00288"/>
    </source>
</evidence>
<evidence type="ECO:0000256" key="7">
    <source>
        <dbReference type="ARBA" id="ARBA00022697"/>
    </source>
</evidence>
<dbReference type="Pfam" id="PF00288">
    <property type="entry name" value="GHMP_kinases_N"/>
    <property type="match status" value="1"/>
</dbReference>
<dbReference type="EMBL" id="MELI01000107">
    <property type="protein sequence ID" value="OFW31971.1"/>
    <property type="molecule type" value="Genomic_DNA"/>
</dbReference>
<dbReference type="InterPro" id="IPR014721">
    <property type="entry name" value="Ribsml_uS5_D2-typ_fold_subgr"/>
</dbReference>
<evidence type="ECO:0000256" key="6">
    <source>
        <dbReference type="ARBA" id="ARBA00022679"/>
    </source>
</evidence>
<protein>
    <recommendedName>
        <fullName evidence="4 13">Homoserine kinase</fullName>
        <shortName evidence="13">HK</shortName>
        <shortName evidence="13">HSK</shortName>
        <ecNumber evidence="3 13">2.7.1.39</ecNumber>
    </recommendedName>
</protein>
<evidence type="ECO:0000313" key="17">
    <source>
        <dbReference type="Proteomes" id="UP000178086"/>
    </source>
</evidence>
<accession>A0A1F2UG17</accession>
<dbReference type="NCBIfam" id="TIGR00191">
    <property type="entry name" value="thrB"/>
    <property type="match status" value="1"/>
</dbReference>
<evidence type="ECO:0000256" key="1">
    <source>
        <dbReference type="ARBA" id="ARBA00005015"/>
    </source>
</evidence>
<dbReference type="UniPathway" id="UPA00050">
    <property type="reaction ID" value="UER00064"/>
</dbReference>
<keyword evidence="10 13" id="KW-0067">ATP-binding</keyword>
<evidence type="ECO:0000256" key="11">
    <source>
        <dbReference type="ARBA" id="ARBA00049375"/>
    </source>
</evidence>
<dbReference type="SUPFAM" id="SSF54211">
    <property type="entry name" value="Ribosomal protein S5 domain 2-like"/>
    <property type="match status" value="1"/>
</dbReference>
<evidence type="ECO:0000313" key="16">
    <source>
        <dbReference type="EMBL" id="OFW31971.1"/>
    </source>
</evidence>
<evidence type="ECO:0000259" key="15">
    <source>
        <dbReference type="Pfam" id="PF08544"/>
    </source>
</evidence>
<evidence type="ECO:0000256" key="5">
    <source>
        <dbReference type="ARBA" id="ARBA00022605"/>
    </source>
</evidence>
<evidence type="ECO:0000256" key="9">
    <source>
        <dbReference type="ARBA" id="ARBA00022777"/>
    </source>
</evidence>
<comment type="caution">
    <text evidence="16">The sequence shown here is derived from an EMBL/GenBank/DDBJ whole genome shotgun (WGS) entry which is preliminary data.</text>
</comment>
<dbReference type="PANTHER" id="PTHR20861">
    <property type="entry name" value="HOMOSERINE/4-DIPHOSPHOCYTIDYL-2-C-METHYL-D-ERYTHRITOL KINASE"/>
    <property type="match status" value="1"/>
</dbReference>
<comment type="subcellular location">
    <subcellularLocation>
        <location evidence="13">Cytoplasm</location>
    </subcellularLocation>
</comment>
<dbReference type="InterPro" id="IPR006203">
    <property type="entry name" value="GHMP_knse_ATP-bd_CS"/>
</dbReference>
<dbReference type="GO" id="GO:0005524">
    <property type="term" value="F:ATP binding"/>
    <property type="evidence" value="ECO:0007669"/>
    <property type="project" value="UniProtKB-UniRule"/>
</dbReference>
<keyword evidence="5 13" id="KW-0028">Amino-acid biosynthesis</keyword>
<keyword evidence="7 13" id="KW-0791">Threonine biosynthesis</keyword>
<feature type="binding site" evidence="13">
    <location>
        <begin position="86"/>
        <end position="96"/>
    </location>
    <ligand>
        <name>ATP</name>
        <dbReference type="ChEBI" id="CHEBI:30616"/>
    </ligand>
</feature>
<dbReference type="Proteomes" id="UP000178086">
    <property type="component" value="Unassembled WGS sequence"/>
</dbReference>
<keyword evidence="8 13" id="KW-0547">Nucleotide-binding</keyword>
<evidence type="ECO:0000256" key="4">
    <source>
        <dbReference type="ARBA" id="ARBA00017858"/>
    </source>
</evidence>
<comment type="similarity">
    <text evidence="2 13">Belongs to the GHMP kinase family. Homoserine kinase subfamily.</text>
</comment>
<comment type="pathway">
    <text evidence="1 13">Amino-acid biosynthesis; L-threonine biosynthesis; L-threonine from L-aspartate: step 4/5.</text>
</comment>
<dbReference type="PANTHER" id="PTHR20861:SF1">
    <property type="entry name" value="HOMOSERINE KINASE"/>
    <property type="match status" value="1"/>
</dbReference>
<dbReference type="Gene3D" id="3.30.230.10">
    <property type="match status" value="1"/>
</dbReference>
<comment type="function">
    <text evidence="12 13">Catalyzes the ATP-dependent phosphorylation of L-homoserine to L-homoserine phosphate.</text>
</comment>
<evidence type="ECO:0000256" key="2">
    <source>
        <dbReference type="ARBA" id="ARBA00007370"/>
    </source>
</evidence>
<dbReference type="GO" id="GO:0009088">
    <property type="term" value="P:threonine biosynthetic process"/>
    <property type="evidence" value="ECO:0007669"/>
    <property type="project" value="UniProtKB-UniRule"/>
</dbReference>
<dbReference type="PRINTS" id="PR00958">
    <property type="entry name" value="HOMSERKINASE"/>
</dbReference>
<dbReference type="InterPro" id="IPR036554">
    <property type="entry name" value="GHMP_kinase_C_sf"/>
</dbReference>
<proteinExistence type="inferred from homology"/>
<dbReference type="PROSITE" id="PS00627">
    <property type="entry name" value="GHMP_KINASES_ATP"/>
    <property type="match status" value="1"/>
</dbReference>
<dbReference type="SUPFAM" id="SSF55060">
    <property type="entry name" value="GHMP Kinase, C-terminal domain"/>
    <property type="match status" value="1"/>
</dbReference>
<evidence type="ECO:0000256" key="12">
    <source>
        <dbReference type="ARBA" id="ARBA00049954"/>
    </source>
</evidence>
<evidence type="ECO:0000256" key="10">
    <source>
        <dbReference type="ARBA" id="ARBA00022840"/>
    </source>
</evidence>
<sequence>MVQAIVPATTANLGPGFDVLGLALNLYNTFTLSEIESGLVIEVSGNGAERLCRDENNLAYTAAKRLFDETGQSISGLRIGIDIGVPLGRGLGSSSTAIVGGLAAANELCGGQLSRQDIFALATEIEGHPDNVGPAIFGGFTICYARQSAVQAVSLEPSKNIKPVVLIPSSMLETKKARSVLPESVAMADAVFNIGRSSILVAALLEGRPDMLRDAMEDRLHQPYRAPLIPGMDRVIEALSRYPDIGVALSGAGPSILCLVARSKETEHLELIRDVLAELGQDYAMISLEFDLEGVTVKN</sequence>
<keyword evidence="9 13" id="KW-0418">Kinase</keyword>
<dbReference type="AlphaFoldDB" id="A0A1F2UG17"/>
<gene>
    <name evidence="13" type="primary">thrB</name>
    <name evidence="16" type="ORF">A2074_06045</name>
</gene>
<reference evidence="16 17" key="1">
    <citation type="journal article" date="2016" name="Nat. Commun.">
        <title>Thousands of microbial genomes shed light on interconnected biogeochemical processes in an aquifer system.</title>
        <authorList>
            <person name="Anantharaman K."/>
            <person name="Brown C.T."/>
            <person name="Hug L.A."/>
            <person name="Sharon I."/>
            <person name="Castelle C.J."/>
            <person name="Probst A.J."/>
            <person name="Thomas B.C."/>
            <person name="Singh A."/>
            <person name="Wilkins M.J."/>
            <person name="Karaoz U."/>
            <person name="Brodie E.L."/>
            <person name="Williams K.H."/>
            <person name="Hubbard S.S."/>
            <person name="Banfield J.F."/>
        </authorList>
    </citation>
    <scope>NUCLEOTIDE SEQUENCE [LARGE SCALE GENOMIC DNA]</scope>
</reference>
<dbReference type="InterPro" id="IPR013750">
    <property type="entry name" value="GHMP_kinase_C_dom"/>
</dbReference>
<keyword evidence="6 13" id="KW-0808">Transferase</keyword>
<comment type="catalytic activity">
    <reaction evidence="11 13">
        <text>L-homoserine + ATP = O-phospho-L-homoserine + ADP + H(+)</text>
        <dbReference type="Rhea" id="RHEA:13985"/>
        <dbReference type="ChEBI" id="CHEBI:15378"/>
        <dbReference type="ChEBI" id="CHEBI:30616"/>
        <dbReference type="ChEBI" id="CHEBI:57476"/>
        <dbReference type="ChEBI" id="CHEBI:57590"/>
        <dbReference type="ChEBI" id="CHEBI:456216"/>
        <dbReference type="EC" id="2.7.1.39"/>
    </reaction>
</comment>
<name>A0A1F2UG17_9ACTN</name>
<dbReference type="EC" id="2.7.1.39" evidence="3 13"/>
<evidence type="ECO:0000256" key="3">
    <source>
        <dbReference type="ARBA" id="ARBA00012078"/>
    </source>
</evidence>
<dbReference type="GO" id="GO:0005737">
    <property type="term" value="C:cytoplasm"/>
    <property type="evidence" value="ECO:0007669"/>
    <property type="project" value="UniProtKB-SubCell"/>
</dbReference>
<dbReference type="InterPro" id="IPR000870">
    <property type="entry name" value="Homoserine_kinase"/>
</dbReference>
<evidence type="ECO:0000256" key="8">
    <source>
        <dbReference type="ARBA" id="ARBA00022741"/>
    </source>
</evidence>
<evidence type="ECO:0000256" key="13">
    <source>
        <dbReference type="HAMAP-Rule" id="MF_00384"/>
    </source>
</evidence>
<dbReference type="NCBIfam" id="NF002288">
    <property type="entry name" value="PRK01212.1-4"/>
    <property type="match status" value="1"/>
</dbReference>
<feature type="domain" description="GHMP kinase C-terminal" evidence="15">
    <location>
        <begin position="201"/>
        <end position="278"/>
    </location>
</feature>
<dbReference type="InterPro" id="IPR006204">
    <property type="entry name" value="GHMP_kinase_N_dom"/>
</dbReference>
<dbReference type="PIRSF" id="PIRSF000676">
    <property type="entry name" value="Homoser_kin"/>
    <property type="match status" value="1"/>
</dbReference>
<dbReference type="Gene3D" id="3.30.70.890">
    <property type="entry name" value="GHMP kinase, C-terminal domain"/>
    <property type="match status" value="1"/>
</dbReference>
<organism evidence="16 17">
    <name type="scientific">Candidatus Aquicultor primus</name>
    <dbReference type="NCBI Taxonomy" id="1797195"/>
    <lineage>
        <taxon>Bacteria</taxon>
        <taxon>Bacillati</taxon>
        <taxon>Actinomycetota</taxon>
        <taxon>Candidatus Aquicultoria</taxon>
        <taxon>Candidatus Aquicultorales</taxon>
        <taxon>Candidatus Aquicultoraceae</taxon>
        <taxon>Candidatus Aquicultor</taxon>
    </lineage>
</organism>
<feature type="domain" description="GHMP kinase N-terminal" evidence="14">
    <location>
        <begin position="57"/>
        <end position="139"/>
    </location>
</feature>
<dbReference type="GO" id="GO:0004413">
    <property type="term" value="F:homoserine kinase activity"/>
    <property type="evidence" value="ECO:0007669"/>
    <property type="project" value="UniProtKB-UniRule"/>
</dbReference>